<proteinExistence type="predicted"/>
<dbReference type="Pfam" id="PF01753">
    <property type="entry name" value="zf-MYND"/>
    <property type="match status" value="1"/>
</dbReference>
<dbReference type="InterPro" id="IPR002893">
    <property type="entry name" value="Znf_MYND"/>
</dbReference>
<keyword evidence="2 4" id="KW-0863">Zinc-finger</keyword>
<feature type="domain" description="MYND-type" evidence="6">
    <location>
        <begin position="1000"/>
        <end position="1037"/>
    </location>
</feature>
<dbReference type="PROSITE" id="PS50865">
    <property type="entry name" value="ZF_MYND_2"/>
    <property type="match status" value="1"/>
</dbReference>
<feature type="region of interest" description="Disordered" evidence="5">
    <location>
        <begin position="29"/>
        <end position="129"/>
    </location>
</feature>
<keyword evidence="8" id="KW-1185">Reference proteome</keyword>
<dbReference type="InterPro" id="IPR045245">
    <property type="entry name" value="Pfs2-like"/>
</dbReference>
<dbReference type="GO" id="GO:0008270">
    <property type="term" value="F:zinc ion binding"/>
    <property type="evidence" value="ECO:0007669"/>
    <property type="project" value="UniProtKB-KW"/>
</dbReference>
<dbReference type="GO" id="GO:0005847">
    <property type="term" value="C:mRNA cleavage and polyadenylation specificity factor complex"/>
    <property type="evidence" value="ECO:0007669"/>
    <property type="project" value="TreeGrafter"/>
</dbReference>
<dbReference type="EMBL" id="JAJJHW010002774">
    <property type="protein sequence ID" value="KAH8366215.1"/>
    <property type="molecule type" value="Genomic_DNA"/>
</dbReference>
<organism evidence="7 8">
    <name type="scientific">Drosophila rubida</name>
    <dbReference type="NCBI Taxonomy" id="30044"/>
    <lineage>
        <taxon>Eukaryota</taxon>
        <taxon>Metazoa</taxon>
        <taxon>Ecdysozoa</taxon>
        <taxon>Arthropoda</taxon>
        <taxon>Hexapoda</taxon>
        <taxon>Insecta</taxon>
        <taxon>Pterygota</taxon>
        <taxon>Neoptera</taxon>
        <taxon>Endopterygota</taxon>
        <taxon>Diptera</taxon>
        <taxon>Brachycera</taxon>
        <taxon>Muscomorpha</taxon>
        <taxon>Ephydroidea</taxon>
        <taxon>Drosophilidae</taxon>
        <taxon>Drosophila</taxon>
    </lineage>
</organism>
<feature type="compositionally biased region" description="Polar residues" evidence="5">
    <location>
        <begin position="120"/>
        <end position="129"/>
    </location>
</feature>
<evidence type="ECO:0000259" key="6">
    <source>
        <dbReference type="PROSITE" id="PS50865"/>
    </source>
</evidence>
<feature type="region of interest" description="Disordered" evidence="5">
    <location>
        <begin position="882"/>
        <end position="938"/>
    </location>
</feature>
<dbReference type="SUPFAM" id="SSF144232">
    <property type="entry name" value="HIT/MYND zinc finger-like"/>
    <property type="match status" value="1"/>
</dbReference>
<feature type="compositionally biased region" description="Polar residues" evidence="5">
    <location>
        <begin position="635"/>
        <end position="644"/>
    </location>
</feature>
<gene>
    <name evidence="7" type="ORF">KR093_010198</name>
</gene>
<reference evidence="7" key="1">
    <citation type="journal article" date="2021" name="Mol. Ecol. Resour.">
        <title>Phylogenomic analyses of the genus Drosophila reveals genomic signals of climate adaptation.</title>
        <authorList>
            <person name="Li F."/>
            <person name="Rane R.V."/>
            <person name="Luria V."/>
            <person name="Xiong Z."/>
            <person name="Chen J."/>
            <person name="Li Z."/>
            <person name="Catullo R.A."/>
            <person name="Griffin P.C."/>
            <person name="Schiffer M."/>
            <person name="Pearce S."/>
            <person name="Lee S.F."/>
            <person name="McElroy K."/>
            <person name="Stocker A."/>
            <person name="Shirriffs J."/>
            <person name="Cockerell F."/>
            <person name="Coppin C."/>
            <person name="Sgro C.M."/>
            <person name="Karger A."/>
            <person name="Cain J.W."/>
            <person name="Weber J.A."/>
            <person name="Santpere G."/>
            <person name="Kirschner M.W."/>
            <person name="Hoffmann A.A."/>
            <person name="Oakeshott J.G."/>
            <person name="Zhang G."/>
        </authorList>
    </citation>
    <scope>NUCLEOTIDE SEQUENCE</scope>
    <source>
        <strain evidence="7">BGI-SZ-2011g</strain>
    </source>
</reference>
<feature type="compositionally biased region" description="Polar residues" evidence="5">
    <location>
        <begin position="55"/>
        <end position="65"/>
    </location>
</feature>
<evidence type="ECO:0000313" key="7">
    <source>
        <dbReference type="EMBL" id="KAH8366215.1"/>
    </source>
</evidence>
<evidence type="ECO:0000313" key="8">
    <source>
        <dbReference type="Proteomes" id="UP001200034"/>
    </source>
</evidence>
<feature type="compositionally biased region" description="Basic and acidic residues" evidence="5">
    <location>
        <begin position="105"/>
        <end position="118"/>
    </location>
</feature>
<feature type="region of interest" description="Disordered" evidence="5">
    <location>
        <begin position="580"/>
        <end position="647"/>
    </location>
</feature>
<dbReference type="GO" id="GO:0031124">
    <property type="term" value="P:mRNA 3'-end processing"/>
    <property type="evidence" value="ECO:0007669"/>
    <property type="project" value="InterPro"/>
</dbReference>
<sequence>MQLIIVYFETAELSHNMANVEIYDSSNSQLSSDEYSHDEDDDGLMDVAVIGKPQLEQQQTPTKHQQSAKSNTTTNSSSTSTTPSKSTSNETTPRKLSSNDDAILEDGKKPPDSSERTQRQIKQMQRNNNANLYFKRRSIKWLNQRFANKIDYLLRLKQTMPKHLEHERRMNAYRAKKRAFEMAQRARPARPFERTPSHSRTHSRSDSPELICLDDTENEDSPEKPGVEPPPTPRNETHRALVQMLKTPTSPFAVQQEVEAVTVTDTPPAENGSVLNEFLTLKPNAVAEPIIEAAKEQQQPQQLDLTVLSSYKVEVAIEPAVACLELPLEEANLKRRRSSTPPATAEAAETEKRSKPMPAEELDDDIVELITSDMSTVAKQLVAAAATPQPPPPQSATLPKAASLNAINSEATNAATVLKLGSPYSLTTATPAYFGNNPHREQSSKPQIVVDHEVPISYSLELPPTRLEAMEIDYAKPQLEAVPNTMQKSAKDTFAAPYAAHQQQQQQQLLQSAQQLYQQQEQHYQQQLQAAEQQQQEQQRAAELQLQQQQQQRAAQQQQLLQQQQQAALQQQQAAQQQQLQSQQQPQPQQVLPQQQQLPQTPPRSKSRQAQTQTASPQPPPPPPTAGRSSKSRADLNNTNNSDATFHERVRELYTELDEIMTDKVRAVKPELKAFAEEKQRIDSDIRTLDNLIVKKEEEHNRLLHLRCIKGELRARVERKERMLIMREILPSILNKNCNTSDLYGMQSMLLQEYNAPMPNRSATSAMEQLINRVENGIDDVKMLRSALGMLERETSGEGRYDDMQPLQRSNSVPVMRPLPPLLSADRSATYGRQGPVRDVRGLIEDYRREHPEQVPLVGKRSKVQPPPSRYQQLINESKQMTNSSMNLAASSSSSNPSVLQQQPNNHFDGEMPHKPLYNSSPLAAGGRNPNNSRNQSNIDVQYGATHSTHYAEQMHELEAIEKAHRNRIVNNNNHSNYNNRSASAINGPEELQRAGERRCQHCERSKACYVCEGCMNQWYCSQECQTKGWDTHWKSCHN</sequence>
<name>A0AAD4PJI5_9MUSC</name>
<keyword evidence="1" id="KW-0479">Metal-binding</keyword>
<evidence type="ECO:0000256" key="2">
    <source>
        <dbReference type="ARBA" id="ARBA00022771"/>
    </source>
</evidence>
<dbReference type="AlphaFoldDB" id="A0AAD4PJI5"/>
<feature type="compositionally biased region" description="Polar residues" evidence="5">
    <location>
        <begin position="929"/>
        <end position="938"/>
    </location>
</feature>
<accession>A0AAD4PJI5</accession>
<dbReference type="PANTHER" id="PTHR22836:SF0">
    <property type="entry name" value="PRE-MRNA 3' END PROCESSING PROTEIN WDR33"/>
    <property type="match status" value="1"/>
</dbReference>
<feature type="region of interest" description="Disordered" evidence="5">
    <location>
        <begin position="183"/>
        <end position="235"/>
    </location>
</feature>
<feature type="compositionally biased region" description="Low complexity" evidence="5">
    <location>
        <begin position="883"/>
        <end position="906"/>
    </location>
</feature>
<protein>
    <recommendedName>
        <fullName evidence="6">MYND-type domain-containing protein</fullName>
    </recommendedName>
</protein>
<evidence type="ECO:0000256" key="5">
    <source>
        <dbReference type="SAM" id="MobiDB-lite"/>
    </source>
</evidence>
<dbReference type="PROSITE" id="PS01360">
    <property type="entry name" value="ZF_MYND_1"/>
    <property type="match status" value="1"/>
</dbReference>
<dbReference type="Gene3D" id="6.10.140.2220">
    <property type="match status" value="1"/>
</dbReference>
<evidence type="ECO:0000256" key="4">
    <source>
        <dbReference type="PROSITE-ProRule" id="PRU00134"/>
    </source>
</evidence>
<dbReference type="PANTHER" id="PTHR22836">
    <property type="entry name" value="WD40 REPEAT PROTEIN"/>
    <property type="match status" value="1"/>
</dbReference>
<feature type="region of interest" description="Disordered" evidence="5">
    <location>
        <begin position="333"/>
        <end position="360"/>
    </location>
</feature>
<dbReference type="Proteomes" id="UP001200034">
    <property type="component" value="Unassembled WGS sequence"/>
</dbReference>
<comment type="caution">
    <text evidence="7">The sequence shown here is derived from an EMBL/GenBank/DDBJ whole genome shotgun (WGS) entry which is preliminary data.</text>
</comment>
<keyword evidence="3" id="KW-0862">Zinc</keyword>
<evidence type="ECO:0000256" key="3">
    <source>
        <dbReference type="ARBA" id="ARBA00022833"/>
    </source>
</evidence>
<evidence type="ECO:0000256" key="1">
    <source>
        <dbReference type="ARBA" id="ARBA00022723"/>
    </source>
</evidence>
<feature type="compositionally biased region" description="Low complexity" evidence="5">
    <location>
        <begin position="67"/>
        <end position="91"/>
    </location>
</feature>
<feature type="compositionally biased region" description="Low complexity" evidence="5">
    <location>
        <begin position="580"/>
        <end position="599"/>
    </location>
</feature>